<gene>
    <name evidence="4" type="ORF">SKC35_04470</name>
</gene>
<dbReference type="InterPro" id="IPR020084">
    <property type="entry name" value="NUDIX_hydrolase_CS"/>
</dbReference>
<evidence type="ECO:0000256" key="2">
    <source>
        <dbReference type="ARBA" id="ARBA00022801"/>
    </source>
</evidence>
<accession>A0ABW6D6S1</accession>
<dbReference type="Pfam" id="PF00293">
    <property type="entry name" value="NUDIX"/>
    <property type="match status" value="1"/>
</dbReference>
<dbReference type="SUPFAM" id="SSF55811">
    <property type="entry name" value="Nudix"/>
    <property type="match status" value="1"/>
</dbReference>
<feature type="domain" description="Nudix hydrolase" evidence="3">
    <location>
        <begin position="94"/>
        <end position="222"/>
    </location>
</feature>
<keyword evidence="2" id="KW-0378">Hydrolase</keyword>
<evidence type="ECO:0000259" key="3">
    <source>
        <dbReference type="PROSITE" id="PS51462"/>
    </source>
</evidence>
<evidence type="ECO:0000313" key="5">
    <source>
        <dbReference type="Proteomes" id="UP001598112"/>
    </source>
</evidence>
<dbReference type="InterPro" id="IPR015797">
    <property type="entry name" value="NUDIX_hydrolase-like_dom_sf"/>
</dbReference>
<dbReference type="PROSITE" id="PS51462">
    <property type="entry name" value="NUDIX"/>
    <property type="match status" value="1"/>
</dbReference>
<dbReference type="PANTHER" id="PTHR43046">
    <property type="entry name" value="GDP-MANNOSE MANNOSYL HYDROLASE"/>
    <property type="match status" value="1"/>
</dbReference>
<dbReference type="PANTHER" id="PTHR43046:SF14">
    <property type="entry name" value="MUTT_NUDIX FAMILY PROTEIN"/>
    <property type="match status" value="1"/>
</dbReference>
<reference evidence="4 5" key="1">
    <citation type="submission" date="2024-03" db="EMBL/GenBank/DDBJ databases">
        <title>Aquirufa genome sequencing.</title>
        <authorList>
            <person name="Pitt A."/>
            <person name="Hahn M.W."/>
        </authorList>
    </citation>
    <scope>NUCLEOTIDE SEQUENCE [LARGE SCALE GENOMIC DNA]</scope>
    <source>
        <strain evidence="4 5">KTFRIE-69F</strain>
    </source>
</reference>
<comment type="caution">
    <text evidence="4">The sequence shown here is derived from an EMBL/GenBank/DDBJ whole genome shotgun (WGS) entry which is preliminary data.</text>
</comment>
<sequence length="226" mass="26335">MVIFIDDRPIRIVKKKELGEMPSKEDFDLVLDARLSPLKVENFSGHTCIINASTEQVEKILMNLHAKSGIHFHALYLIVDDRKLFKQKIVKMYQLVEAAGGVVVNQDKDVLWMYRLGKWDLPKGKLEKNEKFETAAVREVEEECNVKAELGDKVCTTYHTYTHKNKLVLKKTRWYAMKTNFTGKLIPQTEEGIEKVEWLNEKKQLQALTNTYSSIRYVIEKFKKLV</sequence>
<comment type="cofactor">
    <cofactor evidence="1">
        <name>Mg(2+)</name>
        <dbReference type="ChEBI" id="CHEBI:18420"/>
    </cofactor>
</comment>
<dbReference type="InterPro" id="IPR000086">
    <property type="entry name" value="NUDIX_hydrolase_dom"/>
</dbReference>
<dbReference type="RefSeq" id="WP_377978236.1">
    <property type="nucleotide sequence ID" value="NZ_JBBKXY010000001.1"/>
</dbReference>
<evidence type="ECO:0000313" key="4">
    <source>
        <dbReference type="EMBL" id="MFD3292932.1"/>
    </source>
</evidence>
<dbReference type="CDD" id="cd03673">
    <property type="entry name" value="NUDIX_Ap6A_hydrolase"/>
    <property type="match status" value="1"/>
</dbReference>
<name>A0ABW6D6S1_9BACT</name>
<dbReference type="PROSITE" id="PS00893">
    <property type="entry name" value="NUDIX_BOX"/>
    <property type="match status" value="1"/>
</dbReference>
<dbReference type="Gene3D" id="3.90.79.10">
    <property type="entry name" value="Nucleoside Triphosphate Pyrophosphohydrolase"/>
    <property type="match status" value="1"/>
</dbReference>
<organism evidence="4 5">
    <name type="scientific">Aquirufa originis</name>
    <dbReference type="NCBI Taxonomy" id="3096514"/>
    <lineage>
        <taxon>Bacteria</taxon>
        <taxon>Pseudomonadati</taxon>
        <taxon>Bacteroidota</taxon>
        <taxon>Cytophagia</taxon>
        <taxon>Cytophagales</taxon>
        <taxon>Flectobacillaceae</taxon>
        <taxon>Aquirufa</taxon>
    </lineage>
</organism>
<dbReference type="Proteomes" id="UP001598112">
    <property type="component" value="Unassembled WGS sequence"/>
</dbReference>
<evidence type="ECO:0000256" key="1">
    <source>
        <dbReference type="ARBA" id="ARBA00001946"/>
    </source>
</evidence>
<proteinExistence type="predicted"/>
<keyword evidence="5" id="KW-1185">Reference proteome</keyword>
<dbReference type="EMBL" id="JBBKXY010000001">
    <property type="protein sequence ID" value="MFD3292932.1"/>
    <property type="molecule type" value="Genomic_DNA"/>
</dbReference>
<protein>
    <submittedName>
        <fullName evidence="4">NUDIX domain-containing protein</fullName>
    </submittedName>
</protein>